<evidence type="ECO:0000313" key="8">
    <source>
        <dbReference type="Proteomes" id="UP001215712"/>
    </source>
</evidence>
<dbReference type="Proteomes" id="UP001215712">
    <property type="component" value="Unassembled WGS sequence"/>
</dbReference>
<feature type="domain" description="FAD-binding" evidence="6">
    <location>
        <begin position="339"/>
        <end position="386"/>
    </location>
</feature>
<dbReference type="GO" id="GO:0071949">
    <property type="term" value="F:FAD binding"/>
    <property type="evidence" value="ECO:0007669"/>
    <property type="project" value="InterPro"/>
</dbReference>
<organism evidence="7 8">
    <name type="scientific">Penicillium malachiteum</name>
    <dbReference type="NCBI Taxonomy" id="1324776"/>
    <lineage>
        <taxon>Eukaryota</taxon>
        <taxon>Fungi</taxon>
        <taxon>Dikarya</taxon>
        <taxon>Ascomycota</taxon>
        <taxon>Pezizomycotina</taxon>
        <taxon>Eurotiomycetes</taxon>
        <taxon>Eurotiomycetidae</taxon>
        <taxon>Eurotiales</taxon>
        <taxon>Aspergillaceae</taxon>
        <taxon>Penicillium</taxon>
    </lineage>
</organism>
<keyword evidence="8" id="KW-1185">Reference proteome</keyword>
<dbReference type="GO" id="GO:0004497">
    <property type="term" value="F:monooxygenase activity"/>
    <property type="evidence" value="ECO:0007669"/>
    <property type="project" value="UniProtKB-KW"/>
</dbReference>
<dbReference type="PANTHER" id="PTHR13789">
    <property type="entry name" value="MONOOXYGENASE"/>
    <property type="match status" value="1"/>
</dbReference>
<dbReference type="InterPro" id="IPR002938">
    <property type="entry name" value="FAD-bd"/>
</dbReference>
<comment type="similarity">
    <text evidence="1">Belongs to the paxM FAD-dependent monooxygenase family.</text>
</comment>
<name>A0AAD6HLN5_9EURO</name>
<reference evidence="7" key="2">
    <citation type="submission" date="2023-01" db="EMBL/GenBank/DDBJ databases">
        <authorList>
            <person name="Petersen C."/>
        </authorList>
    </citation>
    <scope>NUCLEOTIDE SEQUENCE</scope>
    <source>
        <strain evidence="7">IBT 17514</strain>
    </source>
</reference>
<dbReference type="SUPFAM" id="SSF51905">
    <property type="entry name" value="FAD/NAD(P)-binding domain"/>
    <property type="match status" value="1"/>
</dbReference>
<dbReference type="PANTHER" id="PTHR13789:SF309">
    <property type="entry name" value="PUTATIVE (AFU_ORTHOLOGUE AFUA_6G14510)-RELATED"/>
    <property type="match status" value="1"/>
</dbReference>
<dbReference type="InterPro" id="IPR050493">
    <property type="entry name" value="FAD-dep_Monooxygenase_BioMet"/>
</dbReference>
<dbReference type="AlphaFoldDB" id="A0AAD6HLN5"/>
<evidence type="ECO:0000256" key="3">
    <source>
        <dbReference type="ARBA" id="ARBA00022827"/>
    </source>
</evidence>
<dbReference type="Pfam" id="PF01494">
    <property type="entry name" value="FAD_binding_3"/>
    <property type="match status" value="1"/>
</dbReference>
<evidence type="ECO:0000259" key="6">
    <source>
        <dbReference type="Pfam" id="PF01494"/>
    </source>
</evidence>
<evidence type="ECO:0000256" key="4">
    <source>
        <dbReference type="ARBA" id="ARBA00023002"/>
    </source>
</evidence>
<keyword evidence="4" id="KW-0560">Oxidoreductase</keyword>
<evidence type="ECO:0000313" key="7">
    <source>
        <dbReference type="EMBL" id="KAJ5727120.1"/>
    </source>
</evidence>
<accession>A0AAD6HLN5</accession>
<proteinExistence type="inferred from homology"/>
<dbReference type="Gene3D" id="3.50.50.60">
    <property type="entry name" value="FAD/NAD(P)-binding domain"/>
    <property type="match status" value="1"/>
</dbReference>
<keyword evidence="2" id="KW-0285">Flavoprotein</keyword>
<keyword evidence="3" id="KW-0274">FAD</keyword>
<protein>
    <recommendedName>
        <fullName evidence="6">FAD-binding domain-containing protein</fullName>
    </recommendedName>
</protein>
<gene>
    <name evidence="7" type="ORF">N7493_004940</name>
</gene>
<comment type="caution">
    <text evidence="7">The sequence shown here is derived from an EMBL/GenBank/DDBJ whole genome shotgun (WGS) entry which is preliminary data.</text>
</comment>
<dbReference type="PRINTS" id="PR00420">
    <property type="entry name" value="RNGMNOXGNASE"/>
</dbReference>
<evidence type="ECO:0000256" key="5">
    <source>
        <dbReference type="ARBA" id="ARBA00023033"/>
    </source>
</evidence>
<evidence type="ECO:0000256" key="2">
    <source>
        <dbReference type="ARBA" id="ARBA00022630"/>
    </source>
</evidence>
<evidence type="ECO:0000256" key="1">
    <source>
        <dbReference type="ARBA" id="ARBA00007992"/>
    </source>
</evidence>
<reference evidence="7" key="1">
    <citation type="journal article" date="2023" name="IMA Fungus">
        <title>Comparative genomic study of the Penicillium genus elucidates a diverse pangenome and 15 lateral gene transfer events.</title>
        <authorList>
            <person name="Petersen C."/>
            <person name="Sorensen T."/>
            <person name="Nielsen M.R."/>
            <person name="Sondergaard T.E."/>
            <person name="Sorensen J.L."/>
            <person name="Fitzpatrick D.A."/>
            <person name="Frisvad J.C."/>
            <person name="Nielsen K.L."/>
        </authorList>
    </citation>
    <scope>NUCLEOTIDE SEQUENCE</scope>
    <source>
        <strain evidence="7">IBT 17514</strain>
    </source>
</reference>
<keyword evidence="5" id="KW-0503">Monooxygenase</keyword>
<dbReference type="InterPro" id="IPR036188">
    <property type="entry name" value="FAD/NAD-bd_sf"/>
</dbReference>
<dbReference type="EMBL" id="JAQJAN010000006">
    <property type="protein sequence ID" value="KAJ5727120.1"/>
    <property type="molecule type" value="Genomic_DNA"/>
</dbReference>
<sequence>MKIVIVGAGINGCATYLHLRKHLPQPPSLADSHTYTIYEAYDTARTTTFRERAVSAVGEEGSTRSATLAVGGGLGLAPNGFGVLRRLDASIAQDVVSGGHPYSSFNFRSSYGWSLMRMGQSAKVHGEQVNSVAMSRHSIWQCLRDRIPDDVFVTKKIERVIPRGGPSGKHLITFKDGSEPVEADLVIGADGVKSTVKRALFDAETPEDDPYPPQYEGFVGVGGFLTVTDNIRRHIPNDAMTLTFGGAGMFGYCYSSSAPTDKNRDSPLHISEPGDTIIWWSTYGIPDCPEPKDMDGIEIMKALHKRHGKWSDPVIRHIVNTAKVETMWPTWTTPELPIWDRDGIVLLGDAAHALPPTSGQGSGQALEDSECFPLFLSHYLRKAYEQGEDSKSPTALNERDAINLAAKKHRELRAPRVNALLKDAQRRQQAKHKKNVVEEFFMYFILLVVGFFASSNPSKDVFEYNMAEEVHKVLAEDDNSKAKA</sequence>